<dbReference type="AlphaFoldDB" id="A0A380FHN9"/>
<proteinExistence type="predicted"/>
<organism evidence="1 2">
    <name type="scientific">Staphylococcus gallinarum</name>
    <dbReference type="NCBI Taxonomy" id="1293"/>
    <lineage>
        <taxon>Bacteria</taxon>
        <taxon>Bacillati</taxon>
        <taxon>Bacillota</taxon>
        <taxon>Bacilli</taxon>
        <taxon>Bacillales</taxon>
        <taxon>Staphylococcaceae</taxon>
        <taxon>Staphylococcus</taxon>
    </lineage>
</organism>
<dbReference type="EMBL" id="UHDK01000001">
    <property type="protein sequence ID" value="SUM32866.1"/>
    <property type="molecule type" value="Genomic_DNA"/>
</dbReference>
<gene>
    <name evidence="1" type="ORF">NCTC12195_02315</name>
</gene>
<sequence length="43" mass="4996">MNDMTQLIDEVESTLKPYFTEIEKNSIFKPRESLRCLSCGQSI</sequence>
<evidence type="ECO:0000313" key="1">
    <source>
        <dbReference type="EMBL" id="SUM32866.1"/>
    </source>
</evidence>
<reference evidence="1 2" key="1">
    <citation type="submission" date="2018-06" db="EMBL/GenBank/DDBJ databases">
        <authorList>
            <consortium name="Pathogen Informatics"/>
            <person name="Doyle S."/>
        </authorList>
    </citation>
    <scope>NUCLEOTIDE SEQUENCE [LARGE SCALE GENOMIC DNA]</scope>
    <source>
        <strain evidence="1 2">NCTC12195</strain>
    </source>
</reference>
<evidence type="ECO:0000313" key="2">
    <source>
        <dbReference type="Proteomes" id="UP000255277"/>
    </source>
</evidence>
<dbReference type="Proteomes" id="UP000255277">
    <property type="component" value="Unassembled WGS sequence"/>
</dbReference>
<protein>
    <submittedName>
        <fullName evidence="1">Uncharacterized protein</fullName>
    </submittedName>
</protein>
<accession>A0A380FHN9</accession>
<name>A0A380FHN9_STAGA</name>